<gene>
    <name evidence="3" type="ORF">SAMN04489723_101395</name>
</gene>
<sequence>MEIRLLAAHVTLLKQPQKTFMNRALFFLTFVLLSFSALAQTAKMGQANQIEIYLNEVPFEPDAPAVILMTQGESKFFGSVFETTYFVRMKILAEAGKQYADVRIRYYVGDKRYEEISGVKAQTVNYVRGVKTEEIKVEKEGIFDVAMDNGYQEMRITFPNVQVGSIIEYTYKKTDKNITFIDGWTFQQSIPTLFSKYQITMTPYLQYRTIGQGSNYANKVEKTDSNGTYSWTLRDQYSIKEEPFMKNFRDYVDRIEFQLTQYQTRSATAGVEWEKVLNTWEALGDDMITYYSDKGFYRSNPIEKEALNIDLSGGSQKEQAAKAYYYLRDNYLIKGDDWIYPKQSLNQLLKSKVGSPVELMLTLMGILKSMGIKCDPVLIGSKGHGRSELVEYPFLNQFDEILLLTELDGSLQFLDVSDRMAPFGYVDLDKHVSGGLYLQKKQSKLIPIDIRHNSNTVHFNQVSLNEDGQLQMQSSFRNYFYKGLDLAHLIDSKERKSEPLDKIFKEEDHAEFSNFKVDDALREKNYYTLNYEVTYPKTANSNLLSFRPLKFSSFSENPFSEEYRVFPVDFEYAFSETYNTNVMIPEGYEVDDYPLQESFTIDGGYVTFMYSPTMMDNMLKITARFEVKIPLIPAYQYENLKFFMESVASKLSEPVILKKKTSL</sequence>
<feature type="domain" description="DUF3857" evidence="2">
    <location>
        <begin position="82"/>
        <end position="237"/>
    </location>
</feature>
<keyword evidence="4" id="KW-1185">Reference proteome</keyword>
<dbReference type="EMBL" id="FOKK01000001">
    <property type="protein sequence ID" value="SFA80222.1"/>
    <property type="molecule type" value="Genomic_DNA"/>
</dbReference>
<dbReference type="Pfam" id="PF12969">
    <property type="entry name" value="DUF3857"/>
    <property type="match status" value="1"/>
</dbReference>
<dbReference type="AlphaFoldDB" id="A0A1I0VV54"/>
<name>A0A1I0VV54_9BACT</name>
<protein>
    <recommendedName>
        <fullName evidence="2">DUF3857 domain-containing protein</fullName>
    </recommendedName>
</protein>
<evidence type="ECO:0000259" key="2">
    <source>
        <dbReference type="Pfam" id="PF12969"/>
    </source>
</evidence>
<feature type="chain" id="PRO_5011606122" description="DUF3857 domain-containing protein" evidence="1">
    <location>
        <begin position="40"/>
        <end position="663"/>
    </location>
</feature>
<reference evidence="3 4" key="1">
    <citation type="submission" date="2016-10" db="EMBL/GenBank/DDBJ databases">
        <authorList>
            <person name="de Groot N.N."/>
        </authorList>
    </citation>
    <scope>NUCLEOTIDE SEQUENCE [LARGE SCALE GENOMIC DNA]</scope>
    <source>
        <strain evidence="3 4">DSM 23399</strain>
    </source>
</reference>
<dbReference type="STRING" id="237018.SAMN04489723_101395"/>
<dbReference type="Proteomes" id="UP000198790">
    <property type="component" value="Unassembled WGS sequence"/>
</dbReference>
<accession>A0A1I0VV54</accession>
<dbReference type="Gene3D" id="3.10.620.30">
    <property type="match status" value="1"/>
</dbReference>
<feature type="signal peptide" evidence="1">
    <location>
        <begin position="1"/>
        <end position="39"/>
    </location>
</feature>
<evidence type="ECO:0000313" key="4">
    <source>
        <dbReference type="Proteomes" id="UP000198790"/>
    </source>
</evidence>
<organism evidence="3 4">
    <name type="scientific">Algoriphagus aquimarinus</name>
    <dbReference type="NCBI Taxonomy" id="237018"/>
    <lineage>
        <taxon>Bacteria</taxon>
        <taxon>Pseudomonadati</taxon>
        <taxon>Bacteroidota</taxon>
        <taxon>Cytophagia</taxon>
        <taxon>Cytophagales</taxon>
        <taxon>Cyclobacteriaceae</taxon>
        <taxon>Algoriphagus</taxon>
    </lineage>
</organism>
<keyword evidence="1" id="KW-0732">Signal</keyword>
<dbReference type="Gene3D" id="2.60.40.3140">
    <property type="match status" value="1"/>
</dbReference>
<proteinExistence type="predicted"/>
<dbReference type="Gene3D" id="2.60.120.1130">
    <property type="match status" value="1"/>
</dbReference>
<dbReference type="InterPro" id="IPR024618">
    <property type="entry name" value="DUF3857"/>
</dbReference>
<evidence type="ECO:0000313" key="3">
    <source>
        <dbReference type="EMBL" id="SFA80222.1"/>
    </source>
</evidence>
<evidence type="ECO:0000256" key="1">
    <source>
        <dbReference type="SAM" id="SignalP"/>
    </source>
</evidence>